<feature type="compositionally biased region" description="Basic and acidic residues" evidence="1">
    <location>
        <begin position="454"/>
        <end position="463"/>
    </location>
</feature>
<sequence length="463" mass="54226">MECPKEAAPSIVEEVHTTDTTVWGAIRAVIESPLLDRFDHPLYDNIRAVTVALLRTHCVFWEYEQRVKENSGALSFDDNRMYRFMIEELKPRLDDVRDFARKCDAAAPDGFRQHRDGDNYGIVQRLRLVLEPFNNLLWYYYISQKRRDGGVYAIFDVFTVKLYQALIERFRFMLHPDNPDEFNDKHFTELVAVFAEQGLSQEYAEANMLMISSDLDRYFTYVREKQGDVTPPGNHSYPIHQHHRERIHLVAKEPQSAAPEPAYSEPAVQAPLPDEGYYGEYPNNTSNQPVRERKRRPYSSLSQNPSDTSPNDPGIDLASYIRLKRQEAAALEVQSDSGIGTSAASAMEYQDAHIGDVEDIRDPGLERDEAREKTRQEAAEKLRQEQEAREFDLKRREQEWRLAAQRQEELEEEERLNERLKQAEENRKMMEKEKLRERAERVEKARADRRAHRDRFGRESGWR</sequence>
<dbReference type="EMBL" id="ML220122">
    <property type="protein sequence ID" value="TGZ80841.1"/>
    <property type="molecule type" value="Genomic_DNA"/>
</dbReference>
<evidence type="ECO:0000313" key="2">
    <source>
        <dbReference type="EMBL" id="TGZ80841.1"/>
    </source>
</evidence>
<protein>
    <submittedName>
        <fullName evidence="2">Uncharacterized protein</fullName>
    </submittedName>
</protein>
<dbReference type="Proteomes" id="UP000298138">
    <property type="component" value="Unassembled WGS sequence"/>
</dbReference>
<feature type="region of interest" description="Disordered" evidence="1">
    <location>
        <begin position="405"/>
        <end position="463"/>
    </location>
</feature>
<evidence type="ECO:0000256" key="1">
    <source>
        <dbReference type="SAM" id="MobiDB-lite"/>
    </source>
</evidence>
<evidence type="ECO:0000313" key="3">
    <source>
        <dbReference type="Proteomes" id="UP000298138"/>
    </source>
</evidence>
<gene>
    <name evidence="2" type="ORF">EX30DRAFT_40895</name>
</gene>
<reference evidence="2 3" key="1">
    <citation type="submission" date="2019-04" db="EMBL/GenBank/DDBJ databases">
        <title>Comparative genomics and transcriptomics to analyze fruiting body development in filamentous ascomycetes.</title>
        <authorList>
            <consortium name="DOE Joint Genome Institute"/>
            <person name="Lutkenhaus R."/>
            <person name="Traeger S."/>
            <person name="Breuer J."/>
            <person name="Kuo A."/>
            <person name="Lipzen A."/>
            <person name="Pangilinan J."/>
            <person name="Dilworth D."/>
            <person name="Sandor L."/>
            <person name="Poggeler S."/>
            <person name="Barry K."/>
            <person name="Grigoriev I.V."/>
            <person name="Nowrousian M."/>
        </authorList>
    </citation>
    <scope>NUCLEOTIDE SEQUENCE [LARGE SCALE GENOMIC DNA]</scope>
    <source>
        <strain evidence="2 3">CBS 389.68</strain>
    </source>
</reference>
<proteinExistence type="predicted"/>
<accession>A0A4S2MW62</accession>
<organism evidence="2 3">
    <name type="scientific">Ascodesmis nigricans</name>
    <dbReference type="NCBI Taxonomy" id="341454"/>
    <lineage>
        <taxon>Eukaryota</taxon>
        <taxon>Fungi</taxon>
        <taxon>Dikarya</taxon>
        <taxon>Ascomycota</taxon>
        <taxon>Pezizomycotina</taxon>
        <taxon>Pezizomycetes</taxon>
        <taxon>Pezizales</taxon>
        <taxon>Ascodesmidaceae</taxon>
        <taxon>Ascodesmis</taxon>
    </lineage>
</organism>
<feature type="compositionally biased region" description="Polar residues" evidence="1">
    <location>
        <begin position="299"/>
        <end position="311"/>
    </location>
</feature>
<feature type="region of interest" description="Disordered" evidence="1">
    <location>
        <begin position="357"/>
        <end position="390"/>
    </location>
</feature>
<dbReference type="AlphaFoldDB" id="A0A4S2MW62"/>
<keyword evidence="3" id="KW-1185">Reference proteome</keyword>
<feature type="region of interest" description="Disordered" evidence="1">
    <location>
        <begin position="254"/>
        <end position="316"/>
    </location>
</feature>
<feature type="compositionally biased region" description="Basic and acidic residues" evidence="1">
    <location>
        <begin position="416"/>
        <end position="448"/>
    </location>
</feature>
<dbReference type="InParanoid" id="A0A4S2MW62"/>
<feature type="compositionally biased region" description="Low complexity" evidence="1">
    <location>
        <begin position="254"/>
        <end position="267"/>
    </location>
</feature>
<name>A0A4S2MW62_9PEZI</name>